<keyword evidence="2" id="KW-0413">Isomerase</keyword>
<dbReference type="Proteomes" id="UP000298551">
    <property type="component" value="Chromosome"/>
</dbReference>
<proteinExistence type="predicted"/>
<feature type="domain" description="Xylose isomerase-like TIM barrel" evidence="1">
    <location>
        <begin position="46"/>
        <end position="289"/>
    </location>
</feature>
<reference evidence="3" key="1">
    <citation type="submission" date="2019-04" db="EMBL/GenBank/DDBJ databases">
        <title>Genome sequence of Pseudomonas putida 1290, an auxin catabolizing strain.</title>
        <authorList>
            <person name="Laird T.S."/>
            <person name="Leveau J.H.J."/>
        </authorList>
    </citation>
    <scope>NUCLEOTIDE SEQUENCE [LARGE SCALE GENOMIC DNA]</scope>
    <source>
        <strain evidence="3">1290</strain>
    </source>
</reference>
<evidence type="ECO:0000313" key="2">
    <source>
        <dbReference type="EMBL" id="QCI13517.1"/>
    </source>
</evidence>
<evidence type="ECO:0000313" key="3">
    <source>
        <dbReference type="Proteomes" id="UP000298551"/>
    </source>
</evidence>
<dbReference type="GO" id="GO:0016853">
    <property type="term" value="F:isomerase activity"/>
    <property type="evidence" value="ECO:0007669"/>
    <property type="project" value="UniProtKB-KW"/>
</dbReference>
<protein>
    <submittedName>
        <fullName evidence="2">Sugar phosphate isomerase/epimerase</fullName>
    </submittedName>
</protein>
<organism evidence="2 3">
    <name type="scientific">Pseudomonas putida</name>
    <name type="common">Arthrobacter siderocapsulatus</name>
    <dbReference type="NCBI Taxonomy" id="303"/>
    <lineage>
        <taxon>Bacteria</taxon>
        <taxon>Pseudomonadati</taxon>
        <taxon>Pseudomonadota</taxon>
        <taxon>Gammaproteobacteria</taxon>
        <taxon>Pseudomonadales</taxon>
        <taxon>Pseudomonadaceae</taxon>
        <taxon>Pseudomonas</taxon>
    </lineage>
</organism>
<dbReference type="RefSeq" id="WP_136915636.1">
    <property type="nucleotide sequence ID" value="NZ_CP039371.1"/>
</dbReference>
<dbReference type="EMBL" id="CP039371">
    <property type="protein sequence ID" value="QCI13517.1"/>
    <property type="molecule type" value="Genomic_DNA"/>
</dbReference>
<accession>A0A4D6XCL5</accession>
<sequence length="311" mass="36165">MQGHSISEKAPALQAQEGAAKKPRLGVSIYSYSNTLGNCMTLEDCFEDLHDMGCGSFELLTSHIENYPNPSTKWIDKYWGLCEKYNVQPAELGQWCETHLYRGRMMTDDEIVANMVRDFKLANTLGFKNLRTKLTSVNIFCDPEPGWDRYLEKLLPYAEKYDVRMQSECHIPTTLNRQHISDFIDFIETRQTKHFGINVDFGTFQNAWPDDIFGSIPKEFLWKDKMPVPSLPEDIIRVLPYCQTCHAKFNYMDEDFSERTIPYEPVLQILLEQGWEGDLISEYEGPNKTDPAFVGDQLRRQHVMMRRILGY</sequence>
<dbReference type="Gene3D" id="3.20.20.150">
    <property type="entry name" value="Divalent-metal-dependent TIM barrel enzymes"/>
    <property type="match status" value="1"/>
</dbReference>
<dbReference type="SUPFAM" id="SSF51658">
    <property type="entry name" value="Xylose isomerase-like"/>
    <property type="match status" value="1"/>
</dbReference>
<dbReference type="Pfam" id="PF01261">
    <property type="entry name" value="AP_endonuc_2"/>
    <property type="match status" value="1"/>
</dbReference>
<dbReference type="InterPro" id="IPR036237">
    <property type="entry name" value="Xyl_isomerase-like_sf"/>
</dbReference>
<gene>
    <name evidence="2" type="ORF">E6B08_20105</name>
</gene>
<dbReference type="InterPro" id="IPR013022">
    <property type="entry name" value="Xyl_isomerase-like_TIM-brl"/>
</dbReference>
<dbReference type="OrthoDB" id="3615236at2"/>
<name>A0A4D6XCL5_PSEPU</name>
<dbReference type="AlphaFoldDB" id="A0A4D6XCL5"/>
<evidence type="ECO:0000259" key="1">
    <source>
        <dbReference type="Pfam" id="PF01261"/>
    </source>
</evidence>